<evidence type="ECO:0000313" key="2">
    <source>
        <dbReference type="EMBL" id="KAF4623918.1"/>
    </source>
</evidence>
<accession>A0A8H4R6P6</accession>
<proteinExistence type="predicted"/>
<name>A0A8H4R6P6_9AGAR</name>
<sequence length="87" mass="9456">MISAGVKGRREDTAIPAPPPPPAFPAIWDTTLPLSHRQECAVFLQTAAPLHLRHVQAYSAADEPAISSRPGLEPETRAKLRVLRLPT</sequence>
<reference evidence="2 3" key="1">
    <citation type="submission" date="2019-12" db="EMBL/GenBank/DDBJ databases">
        <authorList>
            <person name="Floudas D."/>
            <person name="Bentzer J."/>
            <person name="Ahren D."/>
            <person name="Johansson T."/>
            <person name="Persson P."/>
            <person name="Tunlid A."/>
        </authorList>
    </citation>
    <scope>NUCLEOTIDE SEQUENCE [LARGE SCALE GENOMIC DNA]</scope>
    <source>
        <strain evidence="2 3">CBS 102.39</strain>
    </source>
</reference>
<keyword evidence="3" id="KW-1185">Reference proteome</keyword>
<evidence type="ECO:0000313" key="3">
    <source>
        <dbReference type="Proteomes" id="UP000521872"/>
    </source>
</evidence>
<gene>
    <name evidence="2" type="ORF">D9613_001275</name>
</gene>
<comment type="caution">
    <text evidence="2">The sequence shown here is derived from an EMBL/GenBank/DDBJ whole genome shotgun (WGS) entry which is preliminary data.</text>
</comment>
<organism evidence="2 3">
    <name type="scientific">Agrocybe pediades</name>
    <dbReference type="NCBI Taxonomy" id="84607"/>
    <lineage>
        <taxon>Eukaryota</taxon>
        <taxon>Fungi</taxon>
        <taxon>Dikarya</taxon>
        <taxon>Basidiomycota</taxon>
        <taxon>Agaricomycotina</taxon>
        <taxon>Agaricomycetes</taxon>
        <taxon>Agaricomycetidae</taxon>
        <taxon>Agaricales</taxon>
        <taxon>Agaricineae</taxon>
        <taxon>Strophariaceae</taxon>
        <taxon>Agrocybe</taxon>
    </lineage>
</organism>
<dbReference type="EMBL" id="JAACJL010000001">
    <property type="protein sequence ID" value="KAF4623918.1"/>
    <property type="molecule type" value="Genomic_DNA"/>
</dbReference>
<dbReference type="AlphaFoldDB" id="A0A8H4R6P6"/>
<protein>
    <submittedName>
        <fullName evidence="2">Uncharacterized protein</fullName>
    </submittedName>
</protein>
<feature type="region of interest" description="Disordered" evidence="1">
    <location>
        <begin position="1"/>
        <end position="22"/>
    </location>
</feature>
<dbReference type="Proteomes" id="UP000521872">
    <property type="component" value="Unassembled WGS sequence"/>
</dbReference>
<evidence type="ECO:0000256" key="1">
    <source>
        <dbReference type="SAM" id="MobiDB-lite"/>
    </source>
</evidence>